<dbReference type="FunFam" id="2.40.128.20:FF:000017">
    <property type="entry name" value="OsWRKY4 family protein"/>
    <property type="match status" value="1"/>
</dbReference>
<dbReference type="Pfam" id="PF12204">
    <property type="entry name" value="DUF3598_N"/>
    <property type="match status" value="1"/>
</dbReference>
<dbReference type="AlphaFoldDB" id="A0A7C9CLZ7"/>
<feature type="domain" description="DUF3598" evidence="1">
    <location>
        <begin position="66"/>
        <end position="239"/>
    </location>
</feature>
<name>A0A7C9CLZ7_OPUST</name>
<dbReference type="GO" id="GO:0010020">
    <property type="term" value="P:chloroplast fission"/>
    <property type="evidence" value="ECO:0007669"/>
    <property type="project" value="TreeGrafter"/>
</dbReference>
<sequence>MAALACSLSSPFPTKLLCPIKIQLTSLQFPNFRTSPAFQNLKIQATNSTVTAKEEQKEDEEAMSVDNLRRFVQLNLGSWTGSFYQFDAHGKVMHKIDTKLSAGSYGEDELISLIQTLYIKQPPLYGEEPEWAEYKIKESNMFTVDKYQQIGFFPNERAFALRYQTAGMLETVLRQGVLGENDTGEESPRNLKVPSSRPSIVCENCLYSMKKDMRARAFHIMDPKGVLEMLILFLEERGSSADTPPSLEASEHNANRLLPFLGRWKGQSITKRSGVYGATLAEHDTIASLEIDENGQLIQLKRLKPEMGRS</sequence>
<dbReference type="Gene3D" id="2.40.128.20">
    <property type="match status" value="2"/>
</dbReference>
<dbReference type="InterPro" id="IPR012674">
    <property type="entry name" value="Calycin"/>
</dbReference>
<dbReference type="PANTHER" id="PTHR33404">
    <property type="entry name" value="CELL DIVISION TOPOLOGICAL SPECIFICITY FACTOR HOMOLOG, CHLOROPLASTIC"/>
    <property type="match status" value="1"/>
</dbReference>
<dbReference type="EMBL" id="GISG01033317">
    <property type="protein sequence ID" value="MBA4621220.1"/>
    <property type="molecule type" value="Transcribed_RNA"/>
</dbReference>
<reference evidence="2" key="1">
    <citation type="journal article" date="2013" name="J. Plant Res.">
        <title>Effect of fungi and light on seed germination of three Opuntia species from semiarid lands of central Mexico.</title>
        <authorList>
            <person name="Delgado-Sanchez P."/>
            <person name="Jimenez-Bremont J.F."/>
            <person name="Guerrero-Gonzalez Mde L."/>
            <person name="Flores J."/>
        </authorList>
    </citation>
    <scope>NUCLEOTIDE SEQUENCE</scope>
    <source>
        <tissue evidence="2">Cladode</tissue>
    </source>
</reference>
<organism evidence="2">
    <name type="scientific">Opuntia streptacantha</name>
    <name type="common">Prickly pear cactus</name>
    <name type="synonym">Opuntia cardona</name>
    <dbReference type="NCBI Taxonomy" id="393608"/>
    <lineage>
        <taxon>Eukaryota</taxon>
        <taxon>Viridiplantae</taxon>
        <taxon>Streptophyta</taxon>
        <taxon>Embryophyta</taxon>
        <taxon>Tracheophyta</taxon>
        <taxon>Spermatophyta</taxon>
        <taxon>Magnoliopsida</taxon>
        <taxon>eudicotyledons</taxon>
        <taxon>Gunneridae</taxon>
        <taxon>Pentapetalae</taxon>
        <taxon>Caryophyllales</taxon>
        <taxon>Cactineae</taxon>
        <taxon>Cactaceae</taxon>
        <taxon>Opuntioideae</taxon>
        <taxon>Opuntia</taxon>
    </lineage>
</organism>
<dbReference type="PANTHER" id="PTHR33404:SF3">
    <property type="entry name" value="NMDA RECEPTOR SUBUNIT EPSILON-1, PUTATIVE (DUF3598)-RELATED"/>
    <property type="match status" value="1"/>
</dbReference>
<proteinExistence type="predicted"/>
<protein>
    <recommendedName>
        <fullName evidence="1">DUF3598 domain-containing protein</fullName>
    </recommendedName>
</protein>
<evidence type="ECO:0000313" key="2">
    <source>
        <dbReference type="EMBL" id="MBA4621220.1"/>
    </source>
</evidence>
<reference evidence="2" key="2">
    <citation type="submission" date="2020-07" db="EMBL/GenBank/DDBJ databases">
        <authorList>
            <person name="Vera ALvarez R."/>
            <person name="Arias-Moreno D.M."/>
            <person name="Jimenez-Jacinto V."/>
            <person name="Jimenez-Bremont J.F."/>
            <person name="Swaminathan K."/>
            <person name="Moose S.P."/>
            <person name="Guerrero-Gonzalez M.L."/>
            <person name="Marino-Ramirez L."/>
            <person name="Landsman D."/>
            <person name="Rodriguez-Kessler M."/>
            <person name="Delgado-Sanchez P."/>
        </authorList>
    </citation>
    <scope>NUCLEOTIDE SEQUENCE</scope>
    <source>
        <tissue evidence="2">Cladode</tissue>
    </source>
</reference>
<dbReference type="SUPFAM" id="SSF50814">
    <property type="entry name" value="Lipocalins"/>
    <property type="match status" value="2"/>
</dbReference>
<dbReference type="InterPro" id="IPR022017">
    <property type="entry name" value="BFA1-like_DUF3598"/>
</dbReference>
<accession>A0A7C9CLZ7</accession>
<evidence type="ECO:0000259" key="1">
    <source>
        <dbReference type="Pfam" id="PF12204"/>
    </source>
</evidence>